<evidence type="ECO:0000313" key="8">
    <source>
        <dbReference type="Proteomes" id="UP001608902"/>
    </source>
</evidence>
<evidence type="ECO:0000256" key="2">
    <source>
        <dbReference type="ARBA" id="ARBA00018911"/>
    </source>
</evidence>
<dbReference type="InterPro" id="IPR000086">
    <property type="entry name" value="NUDIX_hydrolase_dom"/>
</dbReference>
<dbReference type="Proteomes" id="UP001608902">
    <property type="component" value="Unassembled WGS sequence"/>
</dbReference>
<dbReference type="PANTHER" id="PTHR21340">
    <property type="entry name" value="DIADENOSINE 5,5-P1,P4-TETRAPHOSPHATE PYROPHOSPHOHYDROLASE MUTT"/>
    <property type="match status" value="1"/>
</dbReference>
<evidence type="ECO:0000256" key="5">
    <source>
        <dbReference type="ARBA" id="ARBA00032644"/>
    </source>
</evidence>
<dbReference type="GO" id="GO:0016787">
    <property type="term" value="F:hydrolase activity"/>
    <property type="evidence" value="ECO:0007669"/>
    <property type="project" value="UniProtKB-KW"/>
</dbReference>
<reference evidence="7 8" key="1">
    <citation type="submission" date="2024-08" db="EMBL/GenBank/DDBJ databases">
        <title>Gnathostoma spinigerum genome.</title>
        <authorList>
            <person name="Gonzalez-Bertolin B."/>
            <person name="Monzon S."/>
            <person name="Zaballos A."/>
            <person name="Jimenez P."/>
            <person name="Dekumyoy P."/>
            <person name="Varona S."/>
            <person name="Cuesta I."/>
            <person name="Sumanam S."/>
            <person name="Adisakwattana P."/>
            <person name="Gasser R.B."/>
            <person name="Hernandez-Gonzalez A."/>
            <person name="Young N.D."/>
            <person name="Perteguer M.J."/>
        </authorList>
    </citation>
    <scope>NUCLEOTIDE SEQUENCE [LARGE SCALE GENOMIC DNA]</scope>
    <source>
        <strain evidence="7">AL3</strain>
        <tissue evidence="7">Liver</tissue>
    </source>
</reference>
<dbReference type="GO" id="GO:0000166">
    <property type="term" value="F:nucleotide binding"/>
    <property type="evidence" value="ECO:0007669"/>
    <property type="project" value="UniProtKB-KW"/>
</dbReference>
<comment type="similarity">
    <text evidence="1">Belongs to the Nudix hydrolase family.</text>
</comment>
<dbReference type="InterPro" id="IPR015797">
    <property type="entry name" value="NUDIX_hydrolase-like_dom_sf"/>
</dbReference>
<name>A0ABD6EM68_9BILA</name>
<keyword evidence="4" id="KW-0378">Hydrolase</keyword>
<sequence length="156" mass="18216">MSAIVRAAGILIYRRFNDEVQYLLLQASYPPYHWTPPKVVTGHVDSGEDEWTAAVRETKEESGLDIAWLDVHKDFQETLHYEVIQSRYDGEVRKQKSVKYWLAKLKPQYSVKLSNEHQNMKWAALEEAIETVKFEDICKMLQKAEEHLKMKGDCAE</sequence>
<dbReference type="InterPro" id="IPR051325">
    <property type="entry name" value="Nudix_hydrolase_domain"/>
</dbReference>
<protein>
    <recommendedName>
        <fullName evidence="2">Bis(5'-nucleosyl)-tetraphosphatase [asymmetrical]</fullName>
    </recommendedName>
    <alternativeName>
        <fullName evidence="5">Diadenosine 5',5'''-P1,P4-tetraphosphate asymmetrical hydrolase</fullName>
    </alternativeName>
</protein>
<dbReference type="InterPro" id="IPR020084">
    <property type="entry name" value="NUDIX_hydrolase_CS"/>
</dbReference>
<dbReference type="PROSITE" id="PS00893">
    <property type="entry name" value="NUDIX_BOX"/>
    <property type="match status" value="1"/>
</dbReference>
<comment type="caution">
    <text evidence="7">The sequence shown here is derived from an EMBL/GenBank/DDBJ whole genome shotgun (WGS) entry which is preliminary data.</text>
</comment>
<evidence type="ECO:0000256" key="4">
    <source>
        <dbReference type="ARBA" id="ARBA00022801"/>
    </source>
</evidence>
<dbReference type="Pfam" id="PF00293">
    <property type="entry name" value="NUDIX"/>
    <property type="match status" value="1"/>
</dbReference>
<accession>A0ABD6EM68</accession>
<keyword evidence="3" id="KW-0547">Nucleotide-binding</keyword>
<organism evidence="7 8">
    <name type="scientific">Gnathostoma spinigerum</name>
    <dbReference type="NCBI Taxonomy" id="75299"/>
    <lineage>
        <taxon>Eukaryota</taxon>
        <taxon>Metazoa</taxon>
        <taxon>Ecdysozoa</taxon>
        <taxon>Nematoda</taxon>
        <taxon>Chromadorea</taxon>
        <taxon>Rhabditida</taxon>
        <taxon>Spirurina</taxon>
        <taxon>Gnathostomatomorpha</taxon>
        <taxon>Gnathostomatoidea</taxon>
        <taxon>Gnathostomatidae</taxon>
        <taxon>Gnathostoma</taxon>
    </lineage>
</organism>
<dbReference type="SUPFAM" id="SSF55811">
    <property type="entry name" value="Nudix"/>
    <property type="match status" value="1"/>
</dbReference>
<dbReference type="InterPro" id="IPR003565">
    <property type="entry name" value="Tetra_PHTase"/>
</dbReference>
<dbReference type="CDD" id="cd03428">
    <property type="entry name" value="NUDIX_Ap4A_Nudt2"/>
    <property type="match status" value="1"/>
</dbReference>
<evidence type="ECO:0000259" key="6">
    <source>
        <dbReference type="PROSITE" id="PS51462"/>
    </source>
</evidence>
<keyword evidence="8" id="KW-1185">Reference proteome</keyword>
<dbReference type="Gene3D" id="3.90.79.10">
    <property type="entry name" value="Nucleoside Triphosphate Pyrophosphohydrolase"/>
    <property type="match status" value="1"/>
</dbReference>
<gene>
    <name evidence="7" type="ORF">AB6A40_007344</name>
</gene>
<evidence type="ECO:0000256" key="1">
    <source>
        <dbReference type="ARBA" id="ARBA00005582"/>
    </source>
</evidence>
<evidence type="ECO:0000256" key="3">
    <source>
        <dbReference type="ARBA" id="ARBA00022741"/>
    </source>
</evidence>
<evidence type="ECO:0000313" key="7">
    <source>
        <dbReference type="EMBL" id="MFH4980635.1"/>
    </source>
</evidence>
<feature type="domain" description="Nudix hydrolase" evidence="6">
    <location>
        <begin position="3"/>
        <end position="145"/>
    </location>
</feature>
<proteinExistence type="inferred from homology"/>
<dbReference type="EMBL" id="JBGFUD010005846">
    <property type="protein sequence ID" value="MFH4980635.1"/>
    <property type="molecule type" value="Genomic_DNA"/>
</dbReference>
<dbReference type="PROSITE" id="PS51462">
    <property type="entry name" value="NUDIX"/>
    <property type="match status" value="1"/>
</dbReference>
<dbReference type="PANTHER" id="PTHR21340:SF0">
    <property type="entry name" value="BIS(5'-NUCLEOSYL)-TETRAPHOSPHATASE [ASYMMETRICAL]"/>
    <property type="match status" value="1"/>
</dbReference>
<dbReference type="AlphaFoldDB" id="A0ABD6EM68"/>